<dbReference type="InterPro" id="IPR035906">
    <property type="entry name" value="MetI-like_sf"/>
</dbReference>
<dbReference type="PROSITE" id="PS50928">
    <property type="entry name" value="ABC_TM1"/>
    <property type="match status" value="1"/>
</dbReference>
<gene>
    <name evidence="9" type="ORF">FHR33_008129</name>
</gene>
<proteinExistence type="inferred from homology"/>
<evidence type="ECO:0000256" key="4">
    <source>
        <dbReference type="ARBA" id="ARBA00022692"/>
    </source>
</evidence>
<dbReference type="CDD" id="cd06261">
    <property type="entry name" value="TM_PBP2"/>
    <property type="match status" value="1"/>
</dbReference>
<evidence type="ECO:0000256" key="7">
    <source>
        <dbReference type="RuleBase" id="RU363032"/>
    </source>
</evidence>
<evidence type="ECO:0000256" key="2">
    <source>
        <dbReference type="ARBA" id="ARBA00022448"/>
    </source>
</evidence>
<evidence type="ECO:0000313" key="9">
    <source>
        <dbReference type="EMBL" id="MBB3732269.1"/>
    </source>
</evidence>
<protein>
    <submittedName>
        <fullName evidence="9">Multiple sugar transport system permease protein</fullName>
    </submittedName>
</protein>
<name>A0A7W5VA43_9ACTN</name>
<feature type="transmembrane region" description="Helical" evidence="7">
    <location>
        <begin position="181"/>
        <end position="208"/>
    </location>
</feature>
<sequence length="278" mass="30477">MKPTLRSRTLTTAFMFVVAVYVLLPVWWLLVSATKSGGDLFDTPALWFGEINLGTNVGRLMEQDGGVYPRWLINTVIYSVGGAVGATVVSAMAGYALSKYPFRGRGAVFAVIMFAVLIPVPLLGLPLYLLLTQLGLLNTMWGVLLPSMVSPFGVYLARVYADAAVPTDLLEAGRLDGAGELRIFFTVAVRLMAPALVTLFLFQFVAIWNNFFLPMIVLNDEKLWPVTLGLVKWNSLRTGFYRDMVITGAFVSVIPVILAFIGLQRFWKADLAAGSVKV</sequence>
<accession>A0A7W5VA43</accession>
<dbReference type="EMBL" id="JACIBV010000001">
    <property type="protein sequence ID" value="MBB3732269.1"/>
    <property type="molecule type" value="Genomic_DNA"/>
</dbReference>
<evidence type="ECO:0000256" key="3">
    <source>
        <dbReference type="ARBA" id="ARBA00022475"/>
    </source>
</evidence>
<keyword evidence="4 7" id="KW-0812">Transmembrane</keyword>
<dbReference type="GO" id="GO:0005886">
    <property type="term" value="C:plasma membrane"/>
    <property type="evidence" value="ECO:0007669"/>
    <property type="project" value="UniProtKB-SubCell"/>
</dbReference>
<dbReference type="InterPro" id="IPR000515">
    <property type="entry name" value="MetI-like"/>
</dbReference>
<feature type="transmembrane region" description="Helical" evidence="7">
    <location>
        <begin position="71"/>
        <end position="95"/>
    </location>
</feature>
<feature type="transmembrane region" description="Helical" evidence="7">
    <location>
        <begin position="244"/>
        <end position="263"/>
    </location>
</feature>
<feature type="transmembrane region" description="Helical" evidence="7">
    <location>
        <begin position="107"/>
        <end position="129"/>
    </location>
</feature>
<evidence type="ECO:0000256" key="1">
    <source>
        <dbReference type="ARBA" id="ARBA00004651"/>
    </source>
</evidence>
<comment type="caution">
    <text evidence="9">The sequence shown here is derived from an EMBL/GenBank/DDBJ whole genome shotgun (WGS) entry which is preliminary data.</text>
</comment>
<dbReference type="PANTHER" id="PTHR43744">
    <property type="entry name" value="ABC TRANSPORTER PERMEASE PROTEIN MG189-RELATED-RELATED"/>
    <property type="match status" value="1"/>
</dbReference>
<keyword evidence="9" id="KW-0762">Sugar transport</keyword>
<evidence type="ECO:0000256" key="5">
    <source>
        <dbReference type="ARBA" id="ARBA00022989"/>
    </source>
</evidence>
<feature type="transmembrane region" description="Helical" evidence="7">
    <location>
        <begin position="12"/>
        <end position="30"/>
    </location>
</feature>
<keyword evidence="5 7" id="KW-1133">Transmembrane helix</keyword>
<feature type="domain" description="ABC transmembrane type-1" evidence="8">
    <location>
        <begin position="72"/>
        <end position="262"/>
    </location>
</feature>
<evidence type="ECO:0000256" key="6">
    <source>
        <dbReference type="ARBA" id="ARBA00023136"/>
    </source>
</evidence>
<comment type="subcellular location">
    <subcellularLocation>
        <location evidence="1 7">Cell membrane</location>
        <topology evidence="1 7">Multi-pass membrane protein</topology>
    </subcellularLocation>
</comment>
<dbReference type="GeneID" id="95394316"/>
<dbReference type="PANTHER" id="PTHR43744:SF12">
    <property type="entry name" value="ABC TRANSPORTER PERMEASE PROTEIN MG189-RELATED"/>
    <property type="match status" value="1"/>
</dbReference>
<evidence type="ECO:0000259" key="8">
    <source>
        <dbReference type="PROSITE" id="PS50928"/>
    </source>
</evidence>
<dbReference type="RefSeq" id="WP_183659150.1">
    <property type="nucleotide sequence ID" value="NZ_BAAAXX010000044.1"/>
</dbReference>
<comment type="similarity">
    <text evidence="7">Belongs to the binding-protein-dependent transport system permease family.</text>
</comment>
<dbReference type="AlphaFoldDB" id="A0A7W5VA43"/>
<keyword evidence="10" id="KW-1185">Reference proteome</keyword>
<dbReference type="Proteomes" id="UP000579945">
    <property type="component" value="Unassembled WGS sequence"/>
</dbReference>
<evidence type="ECO:0000313" key="10">
    <source>
        <dbReference type="Proteomes" id="UP000579945"/>
    </source>
</evidence>
<keyword evidence="3" id="KW-1003">Cell membrane</keyword>
<keyword evidence="6 7" id="KW-0472">Membrane</keyword>
<reference evidence="9 10" key="1">
    <citation type="submission" date="2020-08" db="EMBL/GenBank/DDBJ databases">
        <title>Sequencing the genomes of 1000 actinobacteria strains.</title>
        <authorList>
            <person name="Klenk H.-P."/>
        </authorList>
    </citation>
    <scope>NUCLEOTIDE SEQUENCE [LARGE SCALE GENOMIC DNA]</scope>
    <source>
        <strain evidence="9 10">DSM 44320</strain>
    </source>
</reference>
<dbReference type="Pfam" id="PF00528">
    <property type="entry name" value="BPD_transp_1"/>
    <property type="match status" value="1"/>
</dbReference>
<dbReference type="Gene3D" id="1.10.3720.10">
    <property type="entry name" value="MetI-like"/>
    <property type="match status" value="1"/>
</dbReference>
<dbReference type="GO" id="GO:0055085">
    <property type="term" value="P:transmembrane transport"/>
    <property type="evidence" value="ECO:0007669"/>
    <property type="project" value="InterPro"/>
</dbReference>
<dbReference type="SUPFAM" id="SSF161098">
    <property type="entry name" value="MetI-like"/>
    <property type="match status" value="1"/>
</dbReference>
<feature type="transmembrane region" description="Helical" evidence="7">
    <location>
        <begin position="141"/>
        <end position="161"/>
    </location>
</feature>
<keyword evidence="2 7" id="KW-0813">Transport</keyword>
<organism evidence="9 10">
    <name type="scientific">Nonomuraea dietziae</name>
    <dbReference type="NCBI Taxonomy" id="65515"/>
    <lineage>
        <taxon>Bacteria</taxon>
        <taxon>Bacillati</taxon>
        <taxon>Actinomycetota</taxon>
        <taxon>Actinomycetes</taxon>
        <taxon>Streptosporangiales</taxon>
        <taxon>Streptosporangiaceae</taxon>
        <taxon>Nonomuraea</taxon>
    </lineage>
</organism>